<evidence type="ECO:0000256" key="2">
    <source>
        <dbReference type="SAM" id="Phobius"/>
    </source>
</evidence>
<evidence type="ECO:0000313" key="5">
    <source>
        <dbReference type="Proteomes" id="UP000564644"/>
    </source>
</evidence>
<dbReference type="RefSeq" id="WP_185130756.1">
    <property type="nucleotide sequence ID" value="NZ_JACJVO010000024.1"/>
</dbReference>
<evidence type="ECO:0000313" key="4">
    <source>
        <dbReference type="EMBL" id="MBB6733098.1"/>
    </source>
</evidence>
<dbReference type="EMBL" id="JACJVO010000024">
    <property type="protein sequence ID" value="MBB6733098.1"/>
    <property type="molecule type" value="Genomic_DNA"/>
</dbReference>
<feature type="coiled-coil region" evidence="1">
    <location>
        <begin position="222"/>
        <end position="249"/>
    </location>
</feature>
<feature type="coiled-coil region" evidence="1">
    <location>
        <begin position="107"/>
        <end position="134"/>
    </location>
</feature>
<organism evidence="4 5">
    <name type="scientific">Cohnella zeiphila</name>
    <dbReference type="NCBI Taxonomy" id="2761120"/>
    <lineage>
        <taxon>Bacteria</taxon>
        <taxon>Bacillati</taxon>
        <taxon>Bacillota</taxon>
        <taxon>Bacilli</taxon>
        <taxon>Bacillales</taxon>
        <taxon>Paenibacillaceae</taxon>
        <taxon>Cohnella</taxon>
    </lineage>
</organism>
<dbReference type="InterPro" id="IPR029787">
    <property type="entry name" value="Nucleotide_cyclase"/>
</dbReference>
<dbReference type="Pfam" id="PF00990">
    <property type="entry name" value="GGDEF"/>
    <property type="match status" value="1"/>
</dbReference>
<dbReference type="Proteomes" id="UP000564644">
    <property type="component" value="Unassembled WGS sequence"/>
</dbReference>
<dbReference type="AlphaFoldDB" id="A0A7X0SSJ6"/>
<keyword evidence="2" id="KW-0472">Membrane</keyword>
<evidence type="ECO:0000256" key="1">
    <source>
        <dbReference type="SAM" id="Coils"/>
    </source>
</evidence>
<feature type="transmembrane region" description="Helical" evidence="2">
    <location>
        <begin position="35"/>
        <end position="54"/>
    </location>
</feature>
<keyword evidence="2" id="KW-1133">Transmembrane helix</keyword>
<dbReference type="InterPro" id="IPR000160">
    <property type="entry name" value="GGDEF_dom"/>
</dbReference>
<protein>
    <submittedName>
        <fullName evidence="4">Diguanylate cyclase</fullName>
    </submittedName>
</protein>
<keyword evidence="2" id="KW-0812">Transmembrane</keyword>
<comment type="caution">
    <text evidence="4">The sequence shown here is derived from an EMBL/GenBank/DDBJ whole genome shotgun (WGS) entry which is preliminary data.</text>
</comment>
<feature type="transmembrane region" description="Helical" evidence="2">
    <location>
        <begin position="61"/>
        <end position="85"/>
    </location>
</feature>
<accession>A0A7X0SSJ6</accession>
<sequence length="284" mass="32925">MRRNQGGLLSDGAYLLLFIFSFICIVYMAGDPDRYMYNIIFLNVAFLIAIITYFTNVTTGLILNILFIFGYGTYVLYTTVVQGALVSAQNYVWLLFTPMLTLITWMMTQANHKLQNENARLQKLNSSLATMDEHTDLKNNLSFQKDAQTFIALSTRYQIPLTLVVIGVKYWEEIQRLITREQMTETVYAITQFSLSSIRNNDSLYMLNSDNPTWGLLLFTDREGANVVIERLRQRNREMNESMDRSKRNVELNLRIGAYQFDPETSQSPLEFLALARKQLEYDV</sequence>
<feature type="domain" description="GGDEF" evidence="3">
    <location>
        <begin position="129"/>
        <end position="280"/>
    </location>
</feature>
<name>A0A7X0SSJ6_9BACL</name>
<dbReference type="SUPFAM" id="SSF55073">
    <property type="entry name" value="Nucleotide cyclase"/>
    <property type="match status" value="1"/>
</dbReference>
<feature type="transmembrane region" description="Helical" evidence="2">
    <location>
        <begin position="12"/>
        <end position="29"/>
    </location>
</feature>
<dbReference type="InterPro" id="IPR043128">
    <property type="entry name" value="Rev_trsase/Diguanyl_cyclase"/>
</dbReference>
<feature type="transmembrane region" description="Helical" evidence="2">
    <location>
        <begin position="91"/>
        <end position="108"/>
    </location>
</feature>
<reference evidence="4 5" key="1">
    <citation type="submission" date="2020-08" db="EMBL/GenBank/DDBJ databases">
        <title>Cohnella phylogeny.</title>
        <authorList>
            <person name="Dunlap C."/>
        </authorList>
    </citation>
    <scope>NUCLEOTIDE SEQUENCE [LARGE SCALE GENOMIC DNA]</scope>
    <source>
        <strain evidence="4 5">CBP 2801</strain>
    </source>
</reference>
<gene>
    <name evidence="4" type="ORF">H7C18_19450</name>
</gene>
<evidence type="ECO:0000259" key="3">
    <source>
        <dbReference type="Pfam" id="PF00990"/>
    </source>
</evidence>
<keyword evidence="5" id="KW-1185">Reference proteome</keyword>
<proteinExistence type="predicted"/>
<keyword evidence="1" id="KW-0175">Coiled coil</keyword>
<dbReference type="Gene3D" id="3.30.70.270">
    <property type="match status" value="1"/>
</dbReference>